<feature type="transmembrane region" description="Helical" evidence="1">
    <location>
        <begin position="156"/>
        <end position="178"/>
    </location>
</feature>
<dbReference type="Proteomes" id="UP000186817">
    <property type="component" value="Unassembled WGS sequence"/>
</dbReference>
<keyword evidence="3" id="KW-1185">Reference proteome</keyword>
<reference evidence="2 3" key="1">
    <citation type="submission" date="2016-02" db="EMBL/GenBank/DDBJ databases">
        <title>Genome analysis of coral dinoflagellate symbionts highlights evolutionary adaptations to a symbiotic lifestyle.</title>
        <authorList>
            <person name="Aranda M."/>
            <person name="Li Y."/>
            <person name="Liew Y.J."/>
            <person name="Baumgarten S."/>
            <person name="Simakov O."/>
            <person name="Wilson M."/>
            <person name="Piel J."/>
            <person name="Ashoor H."/>
            <person name="Bougouffa S."/>
            <person name="Bajic V.B."/>
            <person name="Ryu T."/>
            <person name="Ravasi T."/>
            <person name="Bayer T."/>
            <person name="Micklem G."/>
            <person name="Kim H."/>
            <person name="Bhak J."/>
            <person name="Lajeunesse T.C."/>
            <person name="Voolstra C.R."/>
        </authorList>
    </citation>
    <scope>NUCLEOTIDE SEQUENCE [LARGE SCALE GENOMIC DNA]</scope>
    <source>
        <strain evidence="2 3">CCMP2467</strain>
    </source>
</reference>
<organism evidence="2 3">
    <name type="scientific">Symbiodinium microadriaticum</name>
    <name type="common">Dinoflagellate</name>
    <name type="synonym">Zooxanthella microadriatica</name>
    <dbReference type="NCBI Taxonomy" id="2951"/>
    <lineage>
        <taxon>Eukaryota</taxon>
        <taxon>Sar</taxon>
        <taxon>Alveolata</taxon>
        <taxon>Dinophyceae</taxon>
        <taxon>Suessiales</taxon>
        <taxon>Symbiodiniaceae</taxon>
        <taxon>Symbiodinium</taxon>
    </lineage>
</organism>
<sequence>MVKRFFPPSLAQVLWLQTRAGRMGASSSCCQSDEQQVQVQVISTHTGNGLEVQFAEQSDVQDVQSTPDPRSMSRARRSLLLKTAFFINDELLRGISIRESLRNAGSLWRISPSDLQQKDKAALRQCSAPVKGFDIFLSHTWRTHGFWKYLSLSFHYGWMHCMIGWLVTTMTVEFLFFLDILPSFWQSEVHFQDITATYPFGGWALCLGNLVSLTAFFLAPYLPDFRRAQTCFLDVASIDQVDPEIMEQGVYGLGAFLKASAELRILWSEPYLSRLWCVFEVAAYRTANPTGKITLAPLFVEATVAALWTGGCLVPLLYLLAMRVGMTLNYALLLALVPLFLGIHFLRASFRVKRRLLEVIKLANFVLVVSRPARELFSHAKGADVCTSRNVSGFADRSKLKKDCKIQVSTDHVVAGLDPEEAKEELVEGSDTEDLMASAKAVRGQGSHDPLIRIRVLKKLLPVKKKLAQGIVSLVVSVSFGLVGLWVCLLVGPAEDGSLVQKKKHGQAVQAGQVVEVNDPATVPESYFFGYASFACFAEMGTSLEIWEGQQSDGVLGAAQLVQPVMLAELVPVLLLVLGPAEWDSELWLVHLLGDFVCTSDKVQITQFEKGCTGVEDEDFDVFRLSEIGSNAECHELVSSEHSEESSKESMAGA</sequence>
<accession>A0A1Q9EFM5</accession>
<feature type="transmembrane region" description="Helical" evidence="1">
    <location>
        <begin position="198"/>
        <end position="219"/>
    </location>
</feature>
<feature type="transmembrane region" description="Helical" evidence="1">
    <location>
        <begin position="298"/>
        <end position="321"/>
    </location>
</feature>
<keyword evidence="1" id="KW-0472">Membrane</keyword>
<proteinExistence type="predicted"/>
<evidence type="ECO:0000313" key="3">
    <source>
        <dbReference type="Proteomes" id="UP000186817"/>
    </source>
</evidence>
<keyword evidence="1" id="KW-1133">Transmembrane helix</keyword>
<name>A0A1Q9EFM5_SYMMI</name>
<dbReference type="OrthoDB" id="10385687at2759"/>
<evidence type="ECO:0000256" key="1">
    <source>
        <dbReference type="SAM" id="Phobius"/>
    </source>
</evidence>
<feature type="transmembrane region" description="Helical" evidence="1">
    <location>
        <begin position="467"/>
        <end position="492"/>
    </location>
</feature>
<dbReference type="EMBL" id="LSRX01000165">
    <property type="protein sequence ID" value="OLQ06244.1"/>
    <property type="molecule type" value="Genomic_DNA"/>
</dbReference>
<evidence type="ECO:0000313" key="2">
    <source>
        <dbReference type="EMBL" id="OLQ06244.1"/>
    </source>
</evidence>
<gene>
    <name evidence="2" type="ORF">AK812_SmicGene10539</name>
</gene>
<feature type="transmembrane region" description="Helical" evidence="1">
    <location>
        <begin position="327"/>
        <end position="346"/>
    </location>
</feature>
<protein>
    <submittedName>
        <fullName evidence="2">Uncharacterized protein</fullName>
    </submittedName>
</protein>
<comment type="caution">
    <text evidence="2">The sequence shown here is derived from an EMBL/GenBank/DDBJ whole genome shotgun (WGS) entry which is preliminary data.</text>
</comment>
<dbReference type="AlphaFoldDB" id="A0A1Q9EFM5"/>
<keyword evidence="1" id="KW-0812">Transmembrane</keyword>